<dbReference type="Proteomes" id="UP000664795">
    <property type="component" value="Unassembled WGS sequence"/>
</dbReference>
<dbReference type="AlphaFoldDB" id="A0A939JZ97"/>
<dbReference type="GO" id="GO:0004803">
    <property type="term" value="F:transposase activity"/>
    <property type="evidence" value="ECO:0007669"/>
    <property type="project" value="InterPro"/>
</dbReference>
<reference evidence="2 3" key="1">
    <citation type="submission" date="2021-03" db="EMBL/GenBank/DDBJ databases">
        <title>Fibrella sp. HMF5036 genome sequencing and assembly.</title>
        <authorList>
            <person name="Kang H."/>
            <person name="Kim H."/>
            <person name="Bae S."/>
            <person name="Joh K."/>
        </authorList>
    </citation>
    <scope>NUCLEOTIDE SEQUENCE [LARGE SCALE GENOMIC DNA]</scope>
    <source>
        <strain evidence="2 3">HMF5036</strain>
    </source>
</reference>
<dbReference type="SMART" id="SM01321">
    <property type="entry name" value="Y1_Tnp"/>
    <property type="match status" value="1"/>
</dbReference>
<dbReference type="GO" id="GO:0003677">
    <property type="term" value="F:DNA binding"/>
    <property type="evidence" value="ECO:0007669"/>
    <property type="project" value="InterPro"/>
</dbReference>
<evidence type="ECO:0000313" key="2">
    <source>
        <dbReference type="EMBL" id="MBO0934837.1"/>
    </source>
</evidence>
<evidence type="ECO:0000259" key="1">
    <source>
        <dbReference type="SMART" id="SM01321"/>
    </source>
</evidence>
<dbReference type="PANTHER" id="PTHR33360:SF2">
    <property type="entry name" value="TRANSPOSASE FOR INSERTION SEQUENCE ELEMENT IS200"/>
    <property type="match status" value="1"/>
</dbReference>
<dbReference type="RefSeq" id="WP_207338801.1">
    <property type="nucleotide sequence ID" value="NZ_JAFMYU010000039.1"/>
</dbReference>
<dbReference type="PANTHER" id="PTHR33360">
    <property type="entry name" value="TRANSPOSASE FOR INSERTION SEQUENCE ELEMENT IS200"/>
    <property type="match status" value="1"/>
</dbReference>
<sequence length="161" mass="19124">MANTYTQLDIHLVFAVKGRESLIHKRWREDLYQYVTGIVQTHKHKMLQIGGMADHIHIFLGYNPTQLLPELVKEIKTSSNQYIRERGYAKSAFSWQVGYGAFSHGRSERQTVIQYIQNQEAHHSKRTFRQEYVLMLQKFDIDYKDEYLFDFQDMTGWVGDQ</sequence>
<feature type="domain" description="Transposase IS200-like" evidence="1">
    <location>
        <begin position="5"/>
        <end position="119"/>
    </location>
</feature>
<keyword evidence="3" id="KW-1185">Reference proteome</keyword>
<accession>A0A939JZ97</accession>
<dbReference type="InterPro" id="IPR036515">
    <property type="entry name" value="Transposase_17_sf"/>
</dbReference>
<dbReference type="InterPro" id="IPR002686">
    <property type="entry name" value="Transposase_17"/>
</dbReference>
<name>A0A939JZ97_9BACT</name>
<dbReference type="EMBL" id="JAFMYU010000039">
    <property type="protein sequence ID" value="MBO0934837.1"/>
    <property type="molecule type" value="Genomic_DNA"/>
</dbReference>
<comment type="caution">
    <text evidence="2">The sequence shown here is derived from an EMBL/GenBank/DDBJ whole genome shotgun (WGS) entry which is preliminary data.</text>
</comment>
<evidence type="ECO:0000313" key="3">
    <source>
        <dbReference type="Proteomes" id="UP000664795"/>
    </source>
</evidence>
<dbReference type="Pfam" id="PF01797">
    <property type="entry name" value="Y1_Tnp"/>
    <property type="match status" value="1"/>
</dbReference>
<gene>
    <name evidence="2" type="primary">tnpA</name>
    <name evidence="2" type="ORF">J2I48_27750</name>
</gene>
<organism evidence="2 3">
    <name type="scientific">Fibrella aquatilis</name>
    <dbReference type="NCBI Taxonomy" id="2817059"/>
    <lineage>
        <taxon>Bacteria</taxon>
        <taxon>Pseudomonadati</taxon>
        <taxon>Bacteroidota</taxon>
        <taxon>Cytophagia</taxon>
        <taxon>Cytophagales</taxon>
        <taxon>Spirosomataceae</taxon>
        <taxon>Fibrella</taxon>
    </lineage>
</organism>
<dbReference type="NCBIfam" id="NF033573">
    <property type="entry name" value="transpos_IS200"/>
    <property type="match status" value="1"/>
</dbReference>
<dbReference type="Gene3D" id="3.30.70.1290">
    <property type="entry name" value="Transposase IS200-like"/>
    <property type="match status" value="1"/>
</dbReference>
<dbReference type="SUPFAM" id="SSF143422">
    <property type="entry name" value="Transposase IS200-like"/>
    <property type="match status" value="1"/>
</dbReference>
<proteinExistence type="predicted"/>
<dbReference type="GO" id="GO:0006313">
    <property type="term" value="P:DNA transposition"/>
    <property type="evidence" value="ECO:0007669"/>
    <property type="project" value="InterPro"/>
</dbReference>
<protein>
    <submittedName>
        <fullName evidence="2">IS200/IS605 family transposase</fullName>
    </submittedName>
</protein>